<keyword evidence="2" id="KW-1185">Reference proteome</keyword>
<name>A0ABR3GL05_9PEZI</name>
<gene>
    <name evidence="1" type="ORF">Q9L58_004502</name>
</gene>
<sequence>MDTPYSNYHADFIPSLSNIDEINDKLLSFEQGIIDIRADIQQKRLIIDTRTAIRGAFLREIRNSPQNGFLKANLTPHLDAVIEEIAADWREYNYSVAQLVRYLRVRELLWEQRDLALQNSTP</sequence>
<protein>
    <submittedName>
        <fullName evidence="1">Uncharacterized protein</fullName>
    </submittedName>
</protein>
<evidence type="ECO:0000313" key="2">
    <source>
        <dbReference type="Proteomes" id="UP001447188"/>
    </source>
</evidence>
<accession>A0ABR3GL05</accession>
<evidence type="ECO:0000313" key="1">
    <source>
        <dbReference type="EMBL" id="KAL0636548.1"/>
    </source>
</evidence>
<reference evidence="1 2" key="1">
    <citation type="submission" date="2024-02" db="EMBL/GenBank/DDBJ databases">
        <title>Discinaceae phylogenomics.</title>
        <authorList>
            <person name="Dirks A.C."/>
            <person name="James T.Y."/>
        </authorList>
    </citation>
    <scope>NUCLEOTIDE SEQUENCE [LARGE SCALE GENOMIC DNA]</scope>
    <source>
        <strain evidence="1 2">ACD0624</strain>
    </source>
</reference>
<proteinExistence type="predicted"/>
<dbReference type="Proteomes" id="UP001447188">
    <property type="component" value="Unassembled WGS sequence"/>
</dbReference>
<organism evidence="1 2">
    <name type="scientific">Discina gigas</name>
    <dbReference type="NCBI Taxonomy" id="1032678"/>
    <lineage>
        <taxon>Eukaryota</taxon>
        <taxon>Fungi</taxon>
        <taxon>Dikarya</taxon>
        <taxon>Ascomycota</taxon>
        <taxon>Pezizomycotina</taxon>
        <taxon>Pezizomycetes</taxon>
        <taxon>Pezizales</taxon>
        <taxon>Discinaceae</taxon>
        <taxon>Discina</taxon>
    </lineage>
</organism>
<comment type="caution">
    <text evidence="1">The sequence shown here is derived from an EMBL/GenBank/DDBJ whole genome shotgun (WGS) entry which is preliminary data.</text>
</comment>
<dbReference type="EMBL" id="JBBBZM010000048">
    <property type="protein sequence ID" value="KAL0636548.1"/>
    <property type="molecule type" value="Genomic_DNA"/>
</dbReference>